<dbReference type="Gene3D" id="3.30.230.10">
    <property type="match status" value="1"/>
</dbReference>
<dbReference type="InterPro" id="IPR004422">
    <property type="entry name" value="RFAP_synthase"/>
</dbReference>
<evidence type="ECO:0000259" key="4">
    <source>
        <dbReference type="Pfam" id="PF08544"/>
    </source>
</evidence>
<evidence type="ECO:0000259" key="3">
    <source>
        <dbReference type="Pfam" id="PF00288"/>
    </source>
</evidence>
<sequence length="331" mass="34570">MSNSVTIRVPSRLHLGFLDLNGDTGRRFGSVGLPLSEPETVVTLSRSSETIVEGTESRRAGQHLSTLCSHLGIRGQHRLVVEQSIPSHAGLGSGTQIALAVASALRTLHKLPLDVGGDATLLDRGGRSGIGIASFESGGVIVDAGKDDSGRPPPVVARLPFPEEWRVIMILDHGGHGLHGDAEIAAFRSLPPFPAAGSGEICRRVLMGIMPALVEHDLPAFGAAVAAIQMLIGTHFAPAQGGVFTSKRVEKVAHGLNEAGAVGIGQSSWGPTGFAFAPSQEAAVGFVSTVQQTVEDGIEIRIVKGRNSGAKISSTRLDLVGRLTARQRDHV</sequence>
<feature type="domain" description="GHMP kinase C-terminal" evidence="4">
    <location>
        <begin position="209"/>
        <end position="291"/>
    </location>
</feature>
<keyword evidence="2" id="KW-0418">Kinase</keyword>
<evidence type="ECO:0000256" key="1">
    <source>
        <dbReference type="ARBA" id="ARBA00022679"/>
    </source>
</evidence>
<reference evidence="5 6" key="1">
    <citation type="submission" date="2024-06" db="EMBL/GenBank/DDBJ databases">
        <title>Genomic Encyclopedia of Type Strains, Phase IV (KMG-IV): sequencing the most valuable type-strain genomes for metagenomic binning, comparative biology and taxonomic classification.</title>
        <authorList>
            <person name="Goeker M."/>
        </authorList>
    </citation>
    <scope>NUCLEOTIDE SEQUENCE [LARGE SCALE GENOMIC DNA]</scope>
    <source>
        <strain evidence="5 6">DSM 100022</strain>
    </source>
</reference>
<organism evidence="5 6">
    <name type="scientific">Mesorhizobium robiniae</name>
    <dbReference type="NCBI Taxonomy" id="559315"/>
    <lineage>
        <taxon>Bacteria</taxon>
        <taxon>Pseudomonadati</taxon>
        <taxon>Pseudomonadota</taxon>
        <taxon>Alphaproteobacteria</taxon>
        <taxon>Hyphomicrobiales</taxon>
        <taxon>Phyllobacteriaceae</taxon>
        <taxon>Mesorhizobium</taxon>
    </lineage>
</organism>
<accession>A0ABV2GG47</accession>
<dbReference type="Proteomes" id="UP001549204">
    <property type="component" value="Unassembled WGS sequence"/>
</dbReference>
<dbReference type="Pfam" id="PF00288">
    <property type="entry name" value="GHMP_kinases_N"/>
    <property type="match status" value="1"/>
</dbReference>
<feature type="domain" description="GHMP kinase N-terminal" evidence="3">
    <location>
        <begin position="66"/>
        <end position="116"/>
    </location>
</feature>
<proteinExistence type="predicted"/>
<dbReference type="PIRSF" id="PIRSF004884">
    <property type="entry name" value="Sugar_kin_arch"/>
    <property type="match status" value="1"/>
</dbReference>
<comment type="caution">
    <text evidence="5">The sequence shown here is derived from an EMBL/GenBank/DDBJ whole genome shotgun (WGS) entry which is preliminary data.</text>
</comment>
<keyword evidence="6" id="KW-1185">Reference proteome</keyword>
<dbReference type="Pfam" id="PF08544">
    <property type="entry name" value="GHMP_kinases_C"/>
    <property type="match status" value="1"/>
</dbReference>
<dbReference type="InterPro" id="IPR013750">
    <property type="entry name" value="GHMP_kinase_C_dom"/>
</dbReference>
<protein>
    <submittedName>
        <fullName evidence="5">Beta-RFAP synthase</fullName>
    </submittedName>
</protein>
<dbReference type="RefSeq" id="WP_354487401.1">
    <property type="nucleotide sequence ID" value="NZ_JBEPMC010000001.1"/>
</dbReference>
<gene>
    <name evidence="5" type="ORF">ABID19_000286</name>
</gene>
<dbReference type="InterPro" id="IPR014721">
    <property type="entry name" value="Ribsml_uS5_D2-typ_fold_subgr"/>
</dbReference>
<dbReference type="PANTHER" id="PTHR20861:SF6">
    <property type="entry name" value="BETA-RIBOFURANOSYLPHENOL 5'-PHOSPHATE SYNTHASE"/>
    <property type="match status" value="1"/>
</dbReference>
<dbReference type="NCBIfam" id="TIGR00144">
    <property type="entry name" value="beta_RFAP_syn"/>
    <property type="match status" value="1"/>
</dbReference>
<keyword evidence="1" id="KW-0808">Transferase</keyword>
<dbReference type="PANTHER" id="PTHR20861">
    <property type="entry name" value="HOMOSERINE/4-DIPHOSPHOCYTIDYL-2-C-METHYL-D-ERYTHRITOL KINASE"/>
    <property type="match status" value="1"/>
</dbReference>
<evidence type="ECO:0000256" key="2">
    <source>
        <dbReference type="ARBA" id="ARBA00022777"/>
    </source>
</evidence>
<evidence type="ECO:0000313" key="5">
    <source>
        <dbReference type="EMBL" id="MET3577271.1"/>
    </source>
</evidence>
<dbReference type="SUPFAM" id="SSF54211">
    <property type="entry name" value="Ribosomal protein S5 domain 2-like"/>
    <property type="match status" value="1"/>
</dbReference>
<evidence type="ECO:0000313" key="6">
    <source>
        <dbReference type="Proteomes" id="UP001549204"/>
    </source>
</evidence>
<dbReference type="InterPro" id="IPR006204">
    <property type="entry name" value="GHMP_kinase_N_dom"/>
</dbReference>
<dbReference type="EMBL" id="JBEPMC010000001">
    <property type="protein sequence ID" value="MET3577271.1"/>
    <property type="molecule type" value="Genomic_DNA"/>
</dbReference>
<name>A0ABV2GG47_9HYPH</name>
<dbReference type="InterPro" id="IPR020568">
    <property type="entry name" value="Ribosomal_Su5_D2-typ_SF"/>
</dbReference>